<protein>
    <recommendedName>
        <fullName evidence="3">RecA family profile 2 domain-containing protein</fullName>
    </recommendedName>
</protein>
<evidence type="ECO:0000259" key="3">
    <source>
        <dbReference type="PROSITE" id="PS50163"/>
    </source>
</evidence>
<dbReference type="InterPro" id="IPR020587">
    <property type="entry name" value="RecA_monomer-monomer_interface"/>
</dbReference>
<dbReference type="GO" id="GO:0005524">
    <property type="term" value="F:ATP binding"/>
    <property type="evidence" value="ECO:0007669"/>
    <property type="project" value="UniProtKB-KW"/>
</dbReference>
<dbReference type="Proteomes" id="UP000631114">
    <property type="component" value="Unassembled WGS sequence"/>
</dbReference>
<dbReference type="GO" id="GO:0003677">
    <property type="term" value="F:DNA binding"/>
    <property type="evidence" value="ECO:0007669"/>
    <property type="project" value="InterPro"/>
</dbReference>
<gene>
    <name evidence="4" type="ORF">IFM89_004124</name>
</gene>
<reference evidence="4 5" key="1">
    <citation type="submission" date="2020-10" db="EMBL/GenBank/DDBJ databases">
        <title>The Coptis chinensis genome and diversification of protoberbering-type alkaloids.</title>
        <authorList>
            <person name="Wang B."/>
            <person name="Shu S."/>
            <person name="Song C."/>
            <person name="Liu Y."/>
        </authorList>
    </citation>
    <scope>NUCLEOTIDE SEQUENCE [LARGE SCALE GENOMIC DNA]</scope>
    <source>
        <strain evidence="4">HL-2020</strain>
        <tissue evidence="4">Leaf</tissue>
    </source>
</reference>
<organism evidence="4 5">
    <name type="scientific">Coptis chinensis</name>
    <dbReference type="NCBI Taxonomy" id="261450"/>
    <lineage>
        <taxon>Eukaryota</taxon>
        <taxon>Viridiplantae</taxon>
        <taxon>Streptophyta</taxon>
        <taxon>Embryophyta</taxon>
        <taxon>Tracheophyta</taxon>
        <taxon>Spermatophyta</taxon>
        <taxon>Magnoliopsida</taxon>
        <taxon>Ranunculales</taxon>
        <taxon>Ranunculaceae</taxon>
        <taxon>Coptidoideae</taxon>
        <taxon>Coptis</taxon>
    </lineage>
</organism>
<dbReference type="AlphaFoldDB" id="A0A835H2L3"/>
<dbReference type="InterPro" id="IPR042160">
    <property type="entry name" value="HD-Zip_IV"/>
</dbReference>
<sequence length="183" mass="20712">MYAESQYLSPLVPTHEAHFLCYHRPRNSAKNLDLNLVKAQQDRSENVILKAKNGNLKKEDYRLQATLRSISCPNCGERIWKVKRFSMERFSLVTLADAFLDVNKWMDLFPSIISSAKTVQTITSSISCHPGGGVFIVDPRKPARGQVITHAATVRLMLRKGKGEQHICKVFDSPNLPESKLYP</sequence>
<keyword evidence="1" id="KW-0547">Nucleotide-binding</keyword>
<dbReference type="Pfam" id="PF08423">
    <property type="entry name" value="Rad51"/>
    <property type="match status" value="1"/>
</dbReference>
<proteinExistence type="predicted"/>
<keyword evidence="2" id="KW-0067">ATP-binding</keyword>
<evidence type="ECO:0000256" key="1">
    <source>
        <dbReference type="ARBA" id="ARBA00022741"/>
    </source>
</evidence>
<comment type="caution">
    <text evidence="4">The sequence shown here is derived from an EMBL/GenBank/DDBJ whole genome shotgun (WGS) entry which is preliminary data.</text>
</comment>
<dbReference type="InterPro" id="IPR013632">
    <property type="entry name" value="Rad51_C"/>
</dbReference>
<dbReference type="EMBL" id="JADFTS010000008">
    <property type="protein sequence ID" value="KAF9591426.1"/>
    <property type="molecule type" value="Genomic_DNA"/>
</dbReference>
<dbReference type="PROSITE" id="PS50163">
    <property type="entry name" value="RECA_3"/>
    <property type="match status" value="1"/>
</dbReference>
<evidence type="ECO:0000313" key="4">
    <source>
        <dbReference type="EMBL" id="KAF9591426.1"/>
    </source>
</evidence>
<dbReference type="GO" id="GO:0006259">
    <property type="term" value="P:DNA metabolic process"/>
    <property type="evidence" value="ECO:0007669"/>
    <property type="project" value="InterPro"/>
</dbReference>
<dbReference type="Gene3D" id="3.40.50.300">
    <property type="entry name" value="P-loop containing nucleotide triphosphate hydrolases"/>
    <property type="match status" value="1"/>
</dbReference>
<accession>A0A835H2L3</accession>
<feature type="domain" description="RecA family profile 2" evidence="3">
    <location>
        <begin position="132"/>
        <end position="180"/>
    </location>
</feature>
<dbReference type="PANTHER" id="PTHR45654">
    <property type="entry name" value="HOMEOBOX-LEUCINE ZIPPER PROTEIN MERISTEM L1"/>
    <property type="match status" value="1"/>
</dbReference>
<dbReference type="OrthoDB" id="1100112at2759"/>
<evidence type="ECO:0000256" key="2">
    <source>
        <dbReference type="ARBA" id="ARBA00022840"/>
    </source>
</evidence>
<dbReference type="PANTHER" id="PTHR45654:SF11">
    <property type="entry name" value="HOMEOBOX-LEUCINE ZIPPER PROTEIN HDG5"/>
    <property type="match status" value="1"/>
</dbReference>
<keyword evidence="5" id="KW-1185">Reference proteome</keyword>
<dbReference type="InterPro" id="IPR027417">
    <property type="entry name" value="P-loop_NTPase"/>
</dbReference>
<name>A0A835H2L3_9MAGN</name>
<evidence type="ECO:0000313" key="5">
    <source>
        <dbReference type="Proteomes" id="UP000631114"/>
    </source>
</evidence>
<dbReference type="GO" id="GO:0008094">
    <property type="term" value="F:ATP-dependent activity, acting on DNA"/>
    <property type="evidence" value="ECO:0007669"/>
    <property type="project" value="InterPro"/>
</dbReference>